<keyword evidence="5" id="KW-0297">G-protein coupled receptor</keyword>
<dbReference type="InterPro" id="IPR017452">
    <property type="entry name" value="GPCR_Rhodpsn_7TM"/>
</dbReference>
<evidence type="ECO:0000256" key="4">
    <source>
        <dbReference type="ARBA" id="ARBA00022989"/>
    </source>
</evidence>
<evidence type="ECO:0000256" key="6">
    <source>
        <dbReference type="ARBA" id="ARBA00023136"/>
    </source>
</evidence>
<dbReference type="InterPro" id="IPR000276">
    <property type="entry name" value="GPCR_Rhodpsn"/>
</dbReference>
<evidence type="ECO:0000256" key="8">
    <source>
        <dbReference type="ARBA" id="ARBA00023224"/>
    </source>
</evidence>
<comment type="subcellular location">
    <subcellularLocation>
        <location evidence="2">Membrane</location>
        <topology evidence="2">Multi-pass membrane protein</topology>
    </subcellularLocation>
</comment>
<evidence type="ECO:0000256" key="3">
    <source>
        <dbReference type="ARBA" id="ARBA00022692"/>
    </source>
</evidence>
<evidence type="ECO:0000256" key="2">
    <source>
        <dbReference type="ARBA" id="ARBA00004141"/>
    </source>
</evidence>
<evidence type="ECO:0000259" key="10">
    <source>
        <dbReference type="PROSITE" id="PS50262"/>
    </source>
</evidence>
<dbReference type="OMA" id="MSHRLCQ"/>
<evidence type="ECO:0000256" key="7">
    <source>
        <dbReference type="ARBA" id="ARBA00023170"/>
    </source>
</evidence>
<dbReference type="PRINTS" id="PR00237">
    <property type="entry name" value="GPCRRHODOPSN"/>
</dbReference>
<dbReference type="GeneTree" id="ENSGT00950000182718"/>
<keyword evidence="8" id="KW-0807">Transducer</keyword>
<proteinExistence type="predicted"/>
<dbReference type="GO" id="GO:0004930">
    <property type="term" value="F:G protein-coupled receptor activity"/>
    <property type="evidence" value="ECO:0007669"/>
    <property type="project" value="UniProtKB-KW"/>
</dbReference>
<feature type="transmembrane region" description="Helical" evidence="9">
    <location>
        <begin position="200"/>
        <end position="229"/>
    </location>
</feature>
<dbReference type="InterPro" id="IPR000725">
    <property type="entry name" value="Olfact_rcpt"/>
</dbReference>
<dbReference type="SUPFAM" id="SSF81321">
    <property type="entry name" value="Family A G protein-coupled receptor-like"/>
    <property type="match status" value="1"/>
</dbReference>
<feature type="transmembrane region" description="Helical" evidence="9">
    <location>
        <begin position="143"/>
        <end position="168"/>
    </location>
</feature>
<reference evidence="11" key="1">
    <citation type="submission" date="2025-08" db="UniProtKB">
        <authorList>
            <consortium name="Ensembl"/>
        </authorList>
    </citation>
    <scope>IDENTIFICATION</scope>
</reference>
<keyword evidence="4 9" id="KW-1133">Transmembrane helix</keyword>
<feature type="transmembrane region" description="Helical" evidence="9">
    <location>
        <begin position="101"/>
        <end position="122"/>
    </location>
</feature>
<accession>A0A8C8XXC1</accession>
<organism evidence="11 12">
    <name type="scientific">Panthera leo</name>
    <name type="common">Lion</name>
    <dbReference type="NCBI Taxonomy" id="9689"/>
    <lineage>
        <taxon>Eukaryota</taxon>
        <taxon>Metazoa</taxon>
        <taxon>Chordata</taxon>
        <taxon>Craniata</taxon>
        <taxon>Vertebrata</taxon>
        <taxon>Euteleostomi</taxon>
        <taxon>Mammalia</taxon>
        <taxon>Eutheria</taxon>
        <taxon>Laurasiatheria</taxon>
        <taxon>Carnivora</taxon>
        <taxon>Feliformia</taxon>
        <taxon>Felidae</taxon>
        <taxon>Pantherinae</taxon>
        <taxon>Panthera</taxon>
    </lineage>
</organism>
<dbReference type="GO" id="GO:0016020">
    <property type="term" value="C:membrane"/>
    <property type="evidence" value="ECO:0007669"/>
    <property type="project" value="UniProtKB-SubCell"/>
</dbReference>
<reference evidence="11" key="2">
    <citation type="submission" date="2025-09" db="UniProtKB">
        <authorList>
            <consortium name="Ensembl"/>
        </authorList>
    </citation>
    <scope>IDENTIFICATION</scope>
</reference>
<dbReference type="Ensembl" id="ENSPLOT00000027929.1">
    <property type="protein sequence ID" value="ENSPLOP00000025304.1"/>
    <property type="gene ID" value="ENSPLOG00000018557.1"/>
</dbReference>
<keyword evidence="7" id="KW-0675">Receptor</keyword>
<dbReference type="GO" id="GO:0004984">
    <property type="term" value="F:olfactory receptor activity"/>
    <property type="evidence" value="ECO:0007669"/>
    <property type="project" value="InterPro"/>
</dbReference>
<evidence type="ECO:0000256" key="5">
    <source>
        <dbReference type="ARBA" id="ARBA00023040"/>
    </source>
</evidence>
<keyword evidence="12" id="KW-1185">Reference proteome</keyword>
<feature type="transmembrane region" description="Helical" evidence="9">
    <location>
        <begin position="277"/>
        <end position="296"/>
    </location>
</feature>
<dbReference type="Proteomes" id="UP000694399">
    <property type="component" value="Unassembled WGS sequence"/>
</dbReference>
<keyword evidence="3 9" id="KW-0812">Transmembrane</keyword>
<dbReference type="PRINTS" id="PR00245">
    <property type="entry name" value="OLFACTORYR"/>
</dbReference>
<feature type="transmembrane region" description="Helical" evidence="9">
    <location>
        <begin position="30"/>
        <end position="51"/>
    </location>
</feature>
<protein>
    <recommendedName>
        <fullName evidence="10">G-protein coupled receptors family 1 profile domain-containing protein</fullName>
    </recommendedName>
</protein>
<dbReference type="AlphaFoldDB" id="A0A8C8XXC1"/>
<sequence>MACTDKHNLTLLKEFILMGITGLPELQTPLFGLLLTVYLVSVVGNLGLIILTKIDSRLQTPMYFFLRHLAFTDLGYSTAVGPKMLVNFAVDQHTISFNGCATQLTFFSIFIINEIFILSAMACDRYVAICNPLLYTAVMSQRLCQVLVVMAYLYSVSLSLLTIMKIFLSSFSDYNVIRHFYCDSLPLIALLCSGTDEIRLIILIFSAFNLVSSLLTVLVSYILISVAIFRMNSAKEGRQKAFSTCASHMMAVTVFYGTLLFMYLQPRSNHSLDTDKMASIFYTLVIPMLNPLIYSLRNKDVKDTLKRFLNKPYQSFKFM</sequence>
<dbReference type="Gene3D" id="1.20.1070.10">
    <property type="entry name" value="Rhodopsin 7-helix transmembrane proteins"/>
    <property type="match status" value="1"/>
</dbReference>
<dbReference type="PROSITE" id="PS50262">
    <property type="entry name" value="G_PROTEIN_RECEP_F1_2"/>
    <property type="match status" value="1"/>
</dbReference>
<feature type="transmembrane region" description="Helical" evidence="9">
    <location>
        <begin position="241"/>
        <end position="265"/>
    </location>
</feature>
<dbReference type="FunFam" id="1.20.1070.10:FF:000003">
    <property type="entry name" value="Olfactory receptor"/>
    <property type="match status" value="1"/>
</dbReference>
<feature type="transmembrane region" description="Helical" evidence="9">
    <location>
        <begin position="63"/>
        <end position="81"/>
    </location>
</feature>
<dbReference type="CDD" id="cd15413">
    <property type="entry name" value="7tmA_OR8K-like"/>
    <property type="match status" value="1"/>
</dbReference>
<name>A0A8C8XXC1_PANLE</name>
<evidence type="ECO:0000256" key="1">
    <source>
        <dbReference type="ARBA" id="ARBA00003929"/>
    </source>
</evidence>
<evidence type="ECO:0000313" key="12">
    <source>
        <dbReference type="Proteomes" id="UP000694399"/>
    </source>
</evidence>
<feature type="domain" description="G-protein coupled receptors family 1 profile" evidence="10">
    <location>
        <begin position="44"/>
        <end position="294"/>
    </location>
</feature>
<evidence type="ECO:0000313" key="11">
    <source>
        <dbReference type="Ensembl" id="ENSPLOP00000025304.1"/>
    </source>
</evidence>
<dbReference type="PANTHER" id="PTHR48018">
    <property type="entry name" value="OLFACTORY RECEPTOR"/>
    <property type="match status" value="1"/>
</dbReference>
<evidence type="ECO:0000256" key="9">
    <source>
        <dbReference type="SAM" id="Phobius"/>
    </source>
</evidence>
<keyword evidence="6 9" id="KW-0472">Membrane</keyword>
<dbReference type="Pfam" id="PF13853">
    <property type="entry name" value="7tm_4"/>
    <property type="match status" value="1"/>
</dbReference>
<comment type="function">
    <text evidence="1">Putative odorant or sperm cell receptor.</text>
</comment>